<feature type="region of interest" description="Disordered" evidence="1">
    <location>
        <begin position="109"/>
        <end position="144"/>
    </location>
</feature>
<feature type="non-terminal residue" evidence="2">
    <location>
        <position position="144"/>
    </location>
</feature>
<dbReference type="Gene3D" id="3.30.740.10">
    <property type="entry name" value="Protein Inhibitor Of Neuronal Nitric Oxide Synthase"/>
    <property type="match status" value="1"/>
</dbReference>
<dbReference type="AlphaFoldDB" id="A0AA40HPA3"/>
<gene>
    <name evidence="2" type="ORF">QTO34_004408</name>
</gene>
<dbReference type="SUPFAM" id="SSF54648">
    <property type="entry name" value="DLC"/>
    <property type="match status" value="1"/>
</dbReference>
<organism evidence="2 3">
    <name type="scientific">Cnephaeus nilssonii</name>
    <name type="common">Northern bat</name>
    <name type="synonym">Eptesicus nilssonii</name>
    <dbReference type="NCBI Taxonomy" id="3371016"/>
    <lineage>
        <taxon>Eukaryota</taxon>
        <taxon>Metazoa</taxon>
        <taxon>Chordata</taxon>
        <taxon>Craniata</taxon>
        <taxon>Vertebrata</taxon>
        <taxon>Euteleostomi</taxon>
        <taxon>Mammalia</taxon>
        <taxon>Eutheria</taxon>
        <taxon>Laurasiatheria</taxon>
        <taxon>Chiroptera</taxon>
        <taxon>Yangochiroptera</taxon>
        <taxon>Vespertilionidae</taxon>
        <taxon>Cnephaeus</taxon>
    </lineage>
</organism>
<keyword evidence="3" id="KW-1185">Reference proteome</keyword>
<evidence type="ECO:0008006" key="4">
    <source>
        <dbReference type="Google" id="ProtNLM"/>
    </source>
</evidence>
<evidence type="ECO:0000256" key="1">
    <source>
        <dbReference type="SAM" id="MobiDB-lite"/>
    </source>
</evidence>
<dbReference type="Proteomes" id="UP001177744">
    <property type="component" value="Unassembled WGS sequence"/>
</dbReference>
<dbReference type="EMBL" id="JAULJE010000014">
    <property type="protein sequence ID" value="KAK1334838.1"/>
    <property type="molecule type" value="Genomic_DNA"/>
</dbReference>
<dbReference type="GO" id="GO:0007017">
    <property type="term" value="P:microtubule-based process"/>
    <property type="evidence" value="ECO:0007669"/>
    <property type="project" value="InterPro"/>
</dbReference>
<dbReference type="InterPro" id="IPR037177">
    <property type="entry name" value="DLC_sf"/>
</dbReference>
<accession>A0AA40HPA3</accession>
<name>A0AA40HPA3_CNENI</name>
<dbReference type="Pfam" id="PF01221">
    <property type="entry name" value="Dynein_light"/>
    <property type="match status" value="1"/>
</dbReference>
<dbReference type="InterPro" id="IPR001372">
    <property type="entry name" value="Dynein_light_chain_typ-1/2"/>
</dbReference>
<reference evidence="2" key="1">
    <citation type="submission" date="2023-06" db="EMBL/GenBank/DDBJ databases">
        <title>Reference genome for the Northern bat (Eptesicus nilssonii), a most northern bat species.</title>
        <authorList>
            <person name="Laine V.N."/>
            <person name="Pulliainen A.T."/>
            <person name="Lilley T.M."/>
        </authorList>
    </citation>
    <scope>NUCLEOTIDE SEQUENCE</scope>
    <source>
        <strain evidence="2">BLF_Eptnil</strain>
        <tissue evidence="2">Kidney</tissue>
    </source>
</reference>
<comment type="caution">
    <text evidence="2">The sequence shown here is derived from an EMBL/GenBank/DDBJ whole genome shotgun (WGS) entry which is preliminary data.</text>
</comment>
<dbReference type="SMART" id="SM01375">
    <property type="entry name" value="Dynein_light"/>
    <property type="match status" value="1"/>
</dbReference>
<evidence type="ECO:0000313" key="2">
    <source>
        <dbReference type="EMBL" id="KAK1334838.1"/>
    </source>
</evidence>
<dbReference type="GO" id="GO:0030286">
    <property type="term" value="C:dynein complex"/>
    <property type="evidence" value="ECO:0007669"/>
    <property type="project" value="InterPro"/>
</dbReference>
<feature type="compositionally biased region" description="Basic and acidic residues" evidence="1">
    <location>
        <begin position="135"/>
        <end position="144"/>
    </location>
</feature>
<proteinExistence type="predicted"/>
<sequence length="144" mass="15727">MCDRKAVIKNANMSEEMQQDSVECATQALEKYNIGKDSAGRRSIHQAKPARAGKDIEAHIKEESDKKYNPIGTALWGGTNTSSTSTWAKRPFFCSNLVKSMDCTTHPKASQLLLSPGEASSSPPPSDEMPCGEGQEDKHQEAKQ</sequence>
<evidence type="ECO:0000313" key="3">
    <source>
        <dbReference type="Proteomes" id="UP001177744"/>
    </source>
</evidence>
<protein>
    <recommendedName>
        <fullName evidence="4">Dynein light chain</fullName>
    </recommendedName>
</protein>